<feature type="domain" description="PDEase" evidence="3">
    <location>
        <begin position="1"/>
        <end position="218"/>
    </location>
</feature>
<dbReference type="GO" id="GO:0046872">
    <property type="term" value="F:metal ion binding"/>
    <property type="evidence" value="ECO:0007669"/>
    <property type="project" value="UniProtKB-KW"/>
</dbReference>
<evidence type="ECO:0000259" key="3">
    <source>
        <dbReference type="PROSITE" id="PS51845"/>
    </source>
</evidence>
<feature type="non-terminal residue" evidence="4">
    <location>
        <position position="1"/>
    </location>
</feature>
<protein>
    <recommendedName>
        <fullName evidence="3">PDEase domain-containing protein</fullName>
    </recommendedName>
</protein>
<evidence type="ECO:0000256" key="1">
    <source>
        <dbReference type="ARBA" id="ARBA00022723"/>
    </source>
</evidence>
<dbReference type="Proteomes" id="UP000265618">
    <property type="component" value="Unassembled WGS sequence"/>
</dbReference>
<keyword evidence="2" id="KW-0378">Hydrolase</keyword>
<dbReference type="Pfam" id="PF00233">
    <property type="entry name" value="PDEase_I"/>
    <property type="match status" value="1"/>
</dbReference>
<evidence type="ECO:0000313" key="5">
    <source>
        <dbReference type="Proteomes" id="UP000265618"/>
    </source>
</evidence>
<evidence type="ECO:0000313" key="4">
    <source>
        <dbReference type="EMBL" id="GIQ91690.1"/>
    </source>
</evidence>
<evidence type="ECO:0000256" key="2">
    <source>
        <dbReference type="ARBA" id="ARBA00022801"/>
    </source>
</evidence>
<accession>A0A9K3DCD9</accession>
<dbReference type="PROSITE" id="PS51845">
    <property type="entry name" value="PDEASE_I_2"/>
    <property type="match status" value="1"/>
</dbReference>
<dbReference type="GO" id="GO:0007165">
    <property type="term" value="P:signal transduction"/>
    <property type="evidence" value="ECO:0007669"/>
    <property type="project" value="InterPro"/>
</dbReference>
<gene>
    <name evidence="4" type="ORF">KIPB_015057</name>
</gene>
<dbReference type="GO" id="GO:0004114">
    <property type="term" value="F:3',5'-cyclic-nucleotide phosphodiesterase activity"/>
    <property type="evidence" value="ECO:0007669"/>
    <property type="project" value="InterPro"/>
</dbReference>
<reference evidence="4 5" key="1">
    <citation type="journal article" date="2018" name="PLoS ONE">
        <title>The draft genome of Kipferlia bialata reveals reductive genome evolution in fornicate parasites.</title>
        <authorList>
            <person name="Tanifuji G."/>
            <person name="Takabayashi S."/>
            <person name="Kume K."/>
            <person name="Takagi M."/>
            <person name="Nakayama T."/>
            <person name="Kamikawa R."/>
            <person name="Inagaki Y."/>
            <person name="Hashimoto T."/>
        </authorList>
    </citation>
    <scope>NUCLEOTIDE SEQUENCE [LARGE SCALE GENOMIC DNA]</scope>
    <source>
        <strain evidence="4">NY0173</strain>
    </source>
</reference>
<dbReference type="SUPFAM" id="SSF109604">
    <property type="entry name" value="HD-domain/PDEase-like"/>
    <property type="match status" value="1"/>
</dbReference>
<name>A0A9K3DCD9_9EUKA</name>
<dbReference type="InterPro" id="IPR002073">
    <property type="entry name" value="PDEase_catalytic_dom"/>
</dbReference>
<dbReference type="AlphaFoldDB" id="A0A9K3DCD9"/>
<sequence length="218" mass="24206">SNPRHPLYHLFGSEATLEQYHAMLASYVLRYFSVFDSLPDEERATCESLFRGLVLATDPKTVFASSNAMEALVNGEEDPSLPDIQEVLLSGVIRMADISNAGRPYHVSRAHSLNVMREFFRTGDLELAYGLEMGAYRDRDQGADGIRECQVSFIDYVVRRYAVSLQAFAAFSETCDEVSPCSTELIPVSSSPTPLATLLSHVVSTIDTNRGMWEAVRP</sequence>
<feature type="non-terminal residue" evidence="4">
    <location>
        <position position="218"/>
    </location>
</feature>
<keyword evidence="5" id="KW-1185">Reference proteome</keyword>
<dbReference type="EMBL" id="BDIP01008163">
    <property type="protein sequence ID" value="GIQ91690.1"/>
    <property type="molecule type" value="Genomic_DNA"/>
</dbReference>
<dbReference type="InterPro" id="IPR036971">
    <property type="entry name" value="PDEase_catalytic_dom_sf"/>
</dbReference>
<comment type="caution">
    <text evidence="4">The sequence shown here is derived from an EMBL/GenBank/DDBJ whole genome shotgun (WGS) entry which is preliminary data.</text>
</comment>
<keyword evidence="1" id="KW-0479">Metal-binding</keyword>
<dbReference type="OrthoDB" id="189220at2759"/>
<proteinExistence type="predicted"/>
<organism evidence="4 5">
    <name type="scientific">Kipferlia bialata</name>
    <dbReference type="NCBI Taxonomy" id="797122"/>
    <lineage>
        <taxon>Eukaryota</taxon>
        <taxon>Metamonada</taxon>
        <taxon>Carpediemonas-like organisms</taxon>
        <taxon>Kipferlia</taxon>
    </lineage>
</organism>
<dbReference type="PANTHER" id="PTHR11347">
    <property type="entry name" value="CYCLIC NUCLEOTIDE PHOSPHODIESTERASE"/>
    <property type="match status" value="1"/>
</dbReference>
<dbReference type="Gene3D" id="1.10.1300.10">
    <property type="entry name" value="3'5'-cyclic nucleotide phosphodiesterase, catalytic domain"/>
    <property type="match status" value="1"/>
</dbReference>